<sequence>MAMTPPSPLVKLEPQDDGEFNWPVPVDDHRPSCWCCDPEPSALYQANTKRNKGRWFYTCSRSRDYQCNFFMWADQVIGKAHPARPLPATADMNTHMIGFSNHRPAHNHIARTPPRTPERSFRAATHTPGAWPAQEEEEFFSTQGSPMARPMQLDWPASRMPAPQDPRTPRTPARALVNEPRTPANLNLSTSSKDPPPTPSYITPATAEQLRFLSTLSAQVHPSYADELTTLAEHLKRQDRLLKAADKTIYFRDRKIVDLLSELEACKQHIVELEHQQSGADTSDVQGLAMQSAVHEARIAELEAAVANLMGHRG</sequence>
<evidence type="ECO:0000256" key="2">
    <source>
        <dbReference type="ARBA" id="ARBA00022771"/>
    </source>
</evidence>
<feature type="domain" description="GRF-type" evidence="6">
    <location>
        <begin position="33"/>
        <end position="76"/>
    </location>
</feature>
<organism evidence="7 8">
    <name type="scientific">Calocera cornea HHB12733</name>
    <dbReference type="NCBI Taxonomy" id="1353952"/>
    <lineage>
        <taxon>Eukaryota</taxon>
        <taxon>Fungi</taxon>
        <taxon>Dikarya</taxon>
        <taxon>Basidiomycota</taxon>
        <taxon>Agaricomycotina</taxon>
        <taxon>Dacrymycetes</taxon>
        <taxon>Dacrymycetales</taxon>
        <taxon>Dacrymycetaceae</taxon>
        <taxon>Calocera</taxon>
    </lineage>
</organism>
<dbReference type="PROSITE" id="PS51999">
    <property type="entry name" value="ZF_GRF"/>
    <property type="match status" value="1"/>
</dbReference>
<feature type="region of interest" description="Disordered" evidence="5">
    <location>
        <begin position="157"/>
        <end position="198"/>
    </location>
</feature>
<name>A0A165DIF1_9BASI</name>
<keyword evidence="2 4" id="KW-0863">Zinc-finger</keyword>
<keyword evidence="8" id="KW-1185">Reference proteome</keyword>
<keyword evidence="3" id="KW-0862">Zinc</keyword>
<dbReference type="OrthoDB" id="2903405at2759"/>
<evidence type="ECO:0000259" key="6">
    <source>
        <dbReference type="PROSITE" id="PS51999"/>
    </source>
</evidence>
<evidence type="ECO:0000256" key="4">
    <source>
        <dbReference type="PROSITE-ProRule" id="PRU01343"/>
    </source>
</evidence>
<protein>
    <recommendedName>
        <fullName evidence="6">GRF-type domain-containing protein</fullName>
    </recommendedName>
</protein>
<proteinExistence type="predicted"/>
<dbReference type="InterPro" id="IPR010666">
    <property type="entry name" value="Znf_GRF"/>
</dbReference>
<keyword evidence="1" id="KW-0479">Metal-binding</keyword>
<dbReference type="Proteomes" id="UP000076842">
    <property type="component" value="Unassembled WGS sequence"/>
</dbReference>
<dbReference type="Pfam" id="PF06839">
    <property type="entry name" value="Zn_ribbon_GRF"/>
    <property type="match status" value="1"/>
</dbReference>
<evidence type="ECO:0000313" key="7">
    <source>
        <dbReference type="EMBL" id="KZT52872.1"/>
    </source>
</evidence>
<dbReference type="GO" id="GO:0008270">
    <property type="term" value="F:zinc ion binding"/>
    <property type="evidence" value="ECO:0007669"/>
    <property type="project" value="UniProtKB-KW"/>
</dbReference>
<dbReference type="EMBL" id="KV424053">
    <property type="protein sequence ID" value="KZT52872.1"/>
    <property type="molecule type" value="Genomic_DNA"/>
</dbReference>
<accession>A0A165DIF1</accession>
<evidence type="ECO:0000313" key="8">
    <source>
        <dbReference type="Proteomes" id="UP000076842"/>
    </source>
</evidence>
<evidence type="ECO:0000256" key="3">
    <source>
        <dbReference type="ARBA" id="ARBA00022833"/>
    </source>
</evidence>
<dbReference type="InParanoid" id="A0A165DIF1"/>
<dbReference type="AlphaFoldDB" id="A0A165DIF1"/>
<evidence type="ECO:0000256" key="1">
    <source>
        <dbReference type="ARBA" id="ARBA00022723"/>
    </source>
</evidence>
<evidence type="ECO:0000256" key="5">
    <source>
        <dbReference type="SAM" id="MobiDB-lite"/>
    </source>
</evidence>
<gene>
    <name evidence="7" type="ORF">CALCODRAFT_501786</name>
</gene>
<reference evidence="7 8" key="1">
    <citation type="journal article" date="2016" name="Mol. Biol. Evol.">
        <title>Comparative Genomics of Early-Diverging Mushroom-Forming Fungi Provides Insights into the Origins of Lignocellulose Decay Capabilities.</title>
        <authorList>
            <person name="Nagy L.G."/>
            <person name="Riley R."/>
            <person name="Tritt A."/>
            <person name="Adam C."/>
            <person name="Daum C."/>
            <person name="Floudas D."/>
            <person name="Sun H."/>
            <person name="Yadav J.S."/>
            <person name="Pangilinan J."/>
            <person name="Larsson K.H."/>
            <person name="Matsuura K."/>
            <person name="Barry K."/>
            <person name="Labutti K."/>
            <person name="Kuo R."/>
            <person name="Ohm R.A."/>
            <person name="Bhattacharya S.S."/>
            <person name="Shirouzu T."/>
            <person name="Yoshinaga Y."/>
            <person name="Martin F.M."/>
            <person name="Grigoriev I.V."/>
            <person name="Hibbett D.S."/>
        </authorList>
    </citation>
    <scope>NUCLEOTIDE SEQUENCE [LARGE SCALE GENOMIC DNA]</scope>
    <source>
        <strain evidence="7 8">HHB12733</strain>
    </source>
</reference>